<accession>A0A2S5A7C8</accession>
<evidence type="ECO:0000313" key="2">
    <source>
        <dbReference type="Proteomes" id="UP000236893"/>
    </source>
</evidence>
<sequence length="101" mass="11400">MKPLIVILAFFVLLLSVVPCCMFDNCNEDEVKKECSTAKQVEKDGLCSPFSSCSACCGFTVSMQIVSFETKPKLIITHYSFYTDNYLSVYHLSIWQPPKQA</sequence>
<dbReference type="EMBL" id="PQVF01000002">
    <property type="protein sequence ID" value="POY38416.1"/>
    <property type="molecule type" value="Genomic_DNA"/>
</dbReference>
<organism evidence="1 2">
    <name type="scientific">Solitalea longa</name>
    <dbReference type="NCBI Taxonomy" id="2079460"/>
    <lineage>
        <taxon>Bacteria</taxon>
        <taxon>Pseudomonadati</taxon>
        <taxon>Bacteroidota</taxon>
        <taxon>Sphingobacteriia</taxon>
        <taxon>Sphingobacteriales</taxon>
        <taxon>Sphingobacteriaceae</taxon>
        <taxon>Solitalea</taxon>
    </lineage>
</organism>
<protein>
    <submittedName>
        <fullName evidence="1">Uncharacterized protein</fullName>
    </submittedName>
</protein>
<comment type="caution">
    <text evidence="1">The sequence shown here is derived from an EMBL/GenBank/DDBJ whole genome shotgun (WGS) entry which is preliminary data.</text>
</comment>
<dbReference type="Pfam" id="PF20365">
    <property type="entry name" value="DUF6660"/>
    <property type="match status" value="1"/>
</dbReference>
<dbReference type="Proteomes" id="UP000236893">
    <property type="component" value="Unassembled WGS sequence"/>
</dbReference>
<dbReference type="AlphaFoldDB" id="A0A2S5A7C8"/>
<dbReference type="OrthoDB" id="671991at2"/>
<keyword evidence="2" id="KW-1185">Reference proteome</keyword>
<name>A0A2S5A7C8_9SPHI</name>
<dbReference type="InterPro" id="IPR046601">
    <property type="entry name" value="DUF6660"/>
</dbReference>
<proteinExistence type="predicted"/>
<dbReference type="RefSeq" id="WP_103787654.1">
    <property type="nucleotide sequence ID" value="NZ_PQVF01000002.1"/>
</dbReference>
<evidence type="ECO:0000313" key="1">
    <source>
        <dbReference type="EMBL" id="POY38416.1"/>
    </source>
</evidence>
<reference evidence="1 2" key="1">
    <citation type="submission" date="2018-01" db="EMBL/GenBank/DDBJ databases">
        <authorList>
            <person name="Gaut B.S."/>
            <person name="Morton B.R."/>
            <person name="Clegg M.T."/>
            <person name="Duvall M.R."/>
        </authorList>
    </citation>
    <scope>NUCLEOTIDE SEQUENCE [LARGE SCALE GENOMIC DNA]</scope>
    <source>
        <strain evidence="1 2">HR-AV</strain>
    </source>
</reference>
<gene>
    <name evidence="1" type="ORF">C3K47_03180</name>
</gene>